<evidence type="ECO:0000313" key="3">
    <source>
        <dbReference type="Proteomes" id="UP001652628"/>
    </source>
</evidence>
<dbReference type="PRINTS" id="PR00625">
    <property type="entry name" value="JDOMAIN"/>
</dbReference>
<dbReference type="Gene3D" id="1.10.287.110">
    <property type="entry name" value="DnaJ domain"/>
    <property type="match status" value="1"/>
</dbReference>
<dbReference type="Proteomes" id="UP001652628">
    <property type="component" value="Chromosome 3"/>
</dbReference>
<dbReference type="PANTHER" id="PTHR44825:SF1">
    <property type="entry name" value="DNAJ HOMOLOG SUBFAMILY C MEMBER 4"/>
    <property type="match status" value="1"/>
</dbReference>
<dbReference type="AlphaFoldDB" id="A0AB40A8X3"/>
<proteinExistence type="predicted"/>
<dbReference type="CDD" id="cd06257">
    <property type="entry name" value="DnaJ"/>
    <property type="match status" value="1"/>
</dbReference>
<keyword evidence="1" id="KW-0812">Transmembrane</keyword>
<feature type="domain" description="J" evidence="2">
    <location>
        <begin position="39"/>
        <end position="103"/>
    </location>
</feature>
<dbReference type="GeneID" id="118877798"/>
<dbReference type="PROSITE" id="PS50076">
    <property type="entry name" value="DNAJ_2"/>
    <property type="match status" value="1"/>
</dbReference>
<keyword evidence="3" id="KW-1185">Reference proteome</keyword>
<dbReference type="SUPFAM" id="SSF46565">
    <property type="entry name" value="Chaperone J-domain"/>
    <property type="match status" value="1"/>
</dbReference>
<evidence type="ECO:0000313" key="4">
    <source>
        <dbReference type="RefSeq" id="XP_036673816.3"/>
    </source>
</evidence>
<accession>A0AB40A8X3</accession>
<feature type="transmembrane region" description="Helical" evidence="1">
    <location>
        <begin position="192"/>
        <end position="211"/>
    </location>
</feature>
<dbReference type="InterPro" id="IPR001623">
    <property type="entry name" value="DnaJ_domain"/>
</dbReference>
<dbReference type="SMART" id="SM00271">
    <property type="entry name" value="DnaJ"/>
    <property type="match status" value="1"/>
</dbReference>
<evidence type="ECO:0000259" key="2">
    <source>
        <dbReference type="PROSITE" id="PS50076"/>
    </source>
</evidence>
<name>A0AB40A8X3_DROSZ</name>
<keyword evidence="1" id="KW-1133">Transmembrane helix</keyword>
<reference evidence="4" key="1">
    <citation type="submission" date="2025-08" db="UniProtKB">
        <authorList>
            <consortium name="RefSeq"/>
        </authorList>
    </citation>
    <scope>IDENTIFICATION</scope>
</reference>
<dbReference type="Pfam" id="PF00226">
    <property type="entry name" value="DnaJ"/>
    <property type="match status" value="1"/>
</dbReference>
<dbReference type="RefSeq" id="XP_036673816.3">
    <property type="nucleotide sequence ID" value="XM_036817921.3"/>
</dbReference>
<protein>
    <recommendedName>
        <fullName evidence="2">J domain-containing protein</fullName>
    </recommendedName>
</protein>
<sequence length="245" mass="28188">MLRTIQTCAGQQVRCLASYGSRFTYQSHSMSYPHGRIENHYQVLNVPVGSSDREIKRAFIELSKKYHPDANSQTRDSEVFMRICEAYQTLHRHNSRQIYDSRLRMQNQNTSPPETTFTGGHVYTVWSQYQSAVRNKQMGRGSRRFRGVKTIIFKGKVVNKWLPVRTTLADLQRLGFEGSWQDEYSFPNSPIFYLYLAGFCVVGGLVIVDVISRFQQQSIPVENENVDIEIDPVASTKTHPTIHST</sequence>
<dbReference type="InterPro" id="IPR052763">
    <property type="entry name" value="DnaJ_C4"/>
</dbReference>
<evidence type="ECO:0000256" key="1">
    <source>
        <dbReference type="SAM" id="Phobius"/>
    </source>
</evidence>
<organism evidence="3 4">
    <name type="scientific">Drosophila suzukii</name>
    <name type="common">Spotted-wing drosophila fruit fly</name>
    <dbReference type="NCBI Taxonomy" id="28584"/>
    <lineage>
        <taxon>Eukaryota</taxon>
        <taxon>Metazoa</taxon>
        <taxon>Ecdysozoa</taxon>
        <taxon>Arthropoda</taxon>
        <taxon>Hexapoda</taxon>
        <taxon>Insecta</taxon>
        <taxon>Pterygota</taxon>
        <taxon>Neoptera</taxon>
        <taxon>Endopterygota</taxon>
        <taxon>Diptera</taxon>
        <taxon>Brachycera</taxon>
        <taxon>Muscomorpha</taxon>
        <taxon>Ephydroidea</taxon>
        <taxon>Drosophilidae</taxon>
        <taxon>Drosophila</taxon>
        <taxon>Sophophora</taxon>
    </lineage>
</organism>
<dbReference type="InterPro" id="IPR036869">
    <property type="entry name" value="J_dom_sf"/>
</dbReference>
<keyword evidence="1" id="KW-0472">Membrane</keyword>
<gene>
    <name evidence="4" type="primary">LOC118877798</name>
</gene>
<dbReference type="PANTHER" id="PTHR44825">
    <property type="match status" value="1"/>
</dbReference>